<proteinExistence type="predicted"/>
<gene>
    <name evidence="2" type="ORF">FEV53_07520</name>
</gene>
<evidence type="ECO:0000259" key="1">
    <source>
        <dbReference type="Pfam" id="PF13643"/>
    </source>
</evidence>
<dbReference type="AlphaFoldDB" id="A0A547Q681"/>
<evidence type="ECO:0000313" key="2">
    <source>
        <dbReference type="EMBL" id="TRD21889.1"/>
    </source>
</evidence>
<protein>
    <submittedName>
        <fullName evidence="2">DUF4145 domain-containing protein</fullName>
    </submittedName>
</protein>
<keyword evidence="3" id="KW-1185">Reference proteome</keyword>
<organism evidence="2 3">
    <name type="scientific">Palleronia caenipelagi</name>
    <dbReference type="NCBI Taxonomy" id="2489174"/>
    <lineage>
        <taxon>Bacteria</taxon>
        <taxon>Pseudomonadati</taxon>
        <taxon>Pseudomonadota</taxon>
        <taxon>Alphaproteobacteria</taxon>
        <taxon>Rhodobacterales</taxon>
        <taxon>Roseobacteraceae</taxon>
        <taxon>Palleronia</taxon>
    </lineage>
</organism>
<name>A0A547Q681_9RHOB</name>
<dbReference type="OrthoDB" id="6712829at2"/>
<evidence type="ECO:0000313" key="3">
    <source>
        <dbReference type="Proteomes" id="UP000318590"/>
    </source>
</evidence>
<dbReference type="InterPro" id="IPR025285">
    <property type="entry name" value="DUF4145"/>
</dbReference>
<reference evidence="2 3" key="1">
    <citation type="submission" date="2019-06" db="EMBL/GenBank/DDBJ databases">
        <title>Paenimaribius caenipelagi gen. nov., sp. nov., isolated from a tidal flat.</title>
        <authorList>
            <person name="Yoon J.-H."/>
        </authorList>
    </citation>
    <scope>NUCLEOTIDE SEQUENCE [LARGE SCALE GENOMIC DNA]</scope>
    <source>
        <strain evidence="2 3">JBTF-M29</strain>
    </source>
</reference>
<feature type="domain" description="DUF4145" evidence="1">
    <location>
        <begin position="107"/>
        <end position="193"/>
    </location>
</feature>
<accession>A0A547Q681</accession>
<sequence length="224" mass="25019">MYQPAIHCPHCGRERVAATPRGAYAVDTYAFWAFLTCNACRNGVVARYKFAKYFDDPDGKAAKLLEDPENAAKLIKESRLDEIHPSLPEPRIVDHLPQKVQSALREAEAIFAQLDKPTSAAVSYGRTLERALKTIDPEGKGTLQKRIDKLAENNSLPPSLVELAHEIRYLRNEAVHDVDDVTNEEASALRDFTTLFLIYTFELPGRIEAARQRRKGGGVAGMIE</sequence>
<dbReference type="Proteomes" id="UP000318590">
    <property type="component" value="Unassembled WGS sequence"/>
</dbReference>
<dbReference type="RefSeq" id="WP_142834194.1">
    <property type="nucleotide sequence ID" value="NZ_VFSV01000009.1"/>
</dbReference>
<dbReference type="Pfam" id="PF13643">
    <property type="entry name" value="DUF4145"/>
    <property type="match status" value="1"/>
</dbReference>
<comment type="caution">
    <text evidence="2">The sequence shown here is derived from an EMBL/GenBank/DDBJ whole genome shotgun (WGS) entry which is preliminary data.</text>
</comment>
<dbReference type="EMBL" id="VFSV01000009">
    <property type="protein sequence ID" value="TRD21889.1"/>
    <property type="molecule type" value="Genomic_DNA"/>
</dbReference>